<organism evidence="2 3">
    <name type="scientific">Dyella kyungheensis</name>
    <dbReference type="NCBI Taxonomy" id="1242174"/>
    <lineage>
        <taxon>Bacteria</taxon>
        <taxon>Pseudomonadati</taxon>
        <taxon>Pseudomonadota</taxon>
        <taxon>Gammaproteobacteria</taxon>
        <taxon>Lysobacterales</taxon>
        <taxon>Rhodanobacteraceae</taxon>
        <taxon>Dyella</taxon>
    </lineage>
</organism>
<sequence>MSSPTALFHSLLETTGWSCLAPAVQCMHAEGSVIQASGEADVDGARHAFARLLRRLLTLPEPGRGQHIALTIERHATHEQWTRRFARGCMRSTLHPDGSTSLRERLGPVALHFTLRCNDNAIDWQLHRVTVLGLPLPRALCGQVLSRSGARDGRYTFDIDVHLPLLGQLVAYRGWLEIDHVR</sequence>
<dbReference type="RefSeq" id="WP_204637408.1">
    <property type="nucleotide sequence ID" value="NZ_JADIKC010000008.1"/>
</dbReference>
<proteinExistence type="predicted"/>
<name>A0ABS2JVA5_9GAMM</name>
<feature type="domain" description="DUF4166" evidence="1">
    <location>
        <begin position="20"/>
        <end position="176"/>
    </location>
</feature>
<accession>A0ABS2JVA5</accession>
<evidence type="ECO:0000313" key="2">
    <source>
        <dbReference type="EMBL" id="MBM7122951.1"/>
    </source>
</evidence>
<reference evidence="2 3" key="1">
    <citation type="submission" date="2020-10" db="EMBL/GenBank/DDBJ databases">
        <title>Phylogeny of dyella-like bacteria.</title>
        <authorList>
            <person name="Fu J."/>
        </authorList>
    </citation>
    <scope>NUCLEOTIDE SEQUENCE [LARGE SCALE GENOMIC DNA]</scope>
    <source>
        <strain evidence="2 3">THG-B117</strain>
    </source>
</reference>
<dbReference type="Pfam" id="PF13761">
    <property type="entry name" value="DUF4166"/>
    <property type="match status" value="1"/>
</dbReference>
<keyword evidence="3" id="KW-1185">Reference proteome</keyword>
<comment type="caution">
    <text evidence="2">The sequence shown here is derived from an EMBL/GenBank/DDBJ whole genome shotgun (WGS) entry which is preliminary data.</text>
</comment>
<evidence type="ECO:0000313" key="3">
    <source>
        <dbReference type="Proteomes" id="UP001430065"/>
    </source>
</evidence>
<protein>
    <submittedName>
        <fullName evidence="2">DUF4166 domain-containing protein</fullName>
    </submittedName>
</protein>
<evidence type="ECO:0000259" key="1">
    <source>
        <dbReference type="Pfam" id="PF13761"/>
    </source>
</evidence>
<dbReference type="InterPro" id="IPR025311">
    <property type="entry name" value="DUF4166"/>
</dbReference>
<dbReference type="Proteomes" id="UP001430065">
    <property type="component" value="Unassembled WGS sequence"/>
</dbReference>
<gene>
    <name evidence="2" type="ORF">ISP20_17425</name>
</gene>
<dbReference type="EMBL" id="JADIKC010000008">
    <property type="protein sequence ID" value="MBM7122951.1"/>
    <property type="molecule type" value="Genomic_DNA"/>
</dbReference>